<accession>A0A915IQL2</accession>
<dbReference type="GO" id="GO:0014069">
    <property type="term" value="C:postsynaptic density"/>
    <property type="evidence" value="ECO:0007669"/>
    <property type="project" value="TreeGrafter"/>
</dbReference>
<dbReference type="Gene3D" id="3.40.225.10">
    <property type="entry name" value="Class II aldolase/adducin N-terminal domain"/>
    <property type="match status" value="1"/>
</dbReference>
<evidence type="ECO:0000256" key="2">
    <source>
        <dbReference type="SAM" id="MobiDB-lite"/>
    </source>
</evidence>
<dbReference type="PANTHER" id="PTHR10672:SF3">
    <property type="entry name" value="PROTEIN HU-LI TAI SHAO"/>
    <property type="match status" value="1"/>
</dbReference>
<feature type="domain" description="Class II aldolase/adducin N-terminal" evidence="3">
    <location>
        <begin position="150"/>
        <end position="339"/>
    </location>
</feature>
<dbReference type="GO" id="GO:0051015">
    <property type="term" value="F:actin filament binding"/>
    <property type="evidence" value="ECO:0007669"/>
    <property type="project" value="TreeGrafter"/>
</dbReference>
<sequence>MPKDNNSGIITNGVAKVDEPQINSFSPYKSPKMVDFDPEDEDYLKELRRPAVIKEDLYQVGRTQRVKQILDSTDFRDELEKLIVGGESRPDLINLKSLEQLSDVILPGGRKISPSNVGISSLHSNVVIPVADLRGVAGSKYSKDERSVRNKLACLFRLVDLSRWSQGITNTHCSLRFSEKFVLTNPVCLMNHEVTAGQLLKVDLSDCSVINPNDDQKIEASDAILNRSHFQIHAAIYRKRPNVSCILPLSTSVVSAVAAMKCGLLPLCQEAMVIGEVSCHEFQGFNANDTCEAESIADDLGSLNQVILLRNNGFLICSPSVETAHSIAYHLVLACETQIRAIHAGVDNLVIPGELAQKKVSDLVKSLGSSAVNKVADFVSAPQWKNGELEWEAWMRVLDNAGYRTGHIYRTASTAAKVTGSMATPPFSPREGYDMTDNAANKLRVDMERLRLRQQSPRTSADSKKTPNIRWVQQSGCPSPGLQGMQPIKITMNSHQFLPQTSPAVSPNPKELKEKQKKIREQGRVDNISAGPQSKILDGLSYQEAAALKQLQETMTDAQQCEKILIGAASKGIVERDHRHNAQIYTQFYQSNPFSSETEQEIQKYVDEVKQKTQNLSHSGTLERYGIAQNEAASAGSASPESVSLMQAAREHNISRSTTTPPPTRTITVKETTFDANDGLRNFHNDKVQQQKTRSQPSPEILEEKCVSEEELTD</sequence>
<organism evidence="4 5">
    <name type="scientific">Romanomermis culicivorax</name>
    <name type="common">Nematode worm</name>
    <dbReference type="NCBI Taxonomy" id="13658"/>
    <lineage>
        <taxon>Eukaryota</taxon>
        <taxon>Metazoa</taxon>
        <taxon>Ecdysozoa</taxon>
        <taxon>Nematoda</taxon>
        <taxon>Enoplea</taxon>
        <taxon>Dorylaimia</taxon>
        <taxon>Mermithida</taxon>
        <taxon>Mermithoidea</taxon>
        <taxon>Mermithidae</taxon>
        <taxon>Romanomermis</taxon>
    </lineage>
</organism>
<dbReference type="GO" id="GO:0005886">
    <property type="term" value="C:plasma membrane"/>
    <property type="evidence" value="ECO:0007669"/>
    <property type="project" value="UniProtKB-SubCell"/>
</dbReference>
<dbReference type="SUPFAM" id="SSF53639">
    <property type="entry name" value="AraD/HMP-PK domain-like"/>
    <property type="match status" value="1"/>
</dbReference>
<feature type="region of interest" description="Disordered" evidence="2">
    <location>
        <begin position="674"/>
        <end position="714"/>
    </location>
</feature>
<dbReference type="OMA" id="XVRISKE"/>
<proteinExistence type="inferred from homology"/>
<evidence type="ECO:0000259" key="3">
    <source>
        <dbReference type="SMART" id="SM01007"/>
    </source>
</evidence>
<reference evidence="5" key="1">
    <citation type="submission" date="2022-11" db="UniProtKB">
        <authorList>
            <consortium name="WormBaseParasite"/>
        </authorList>
    </citation>
    <scope>IDENTIFICATION</scope>
</reference>
<dbReference type="AlphaFoldDB" id="A0A915IQL2"/>
<keyword evidence="4" id="KW-1185">Reference proteome</keyword>
<name>A0A915IQL2_ROMCU</name>
<dbReference type="InterPro" id="IPR036409">
    <property type="entry name" value="Aldolase_II/adducin_N_sf"/>
</dbReference>
<protein>
    <submittedName>
        <fullName evidence="5">Class II aldolase/adducin N-terminal domain-containing protein</fullName>
    </submittedName>
</protein>
<dbReference type="InterPro" id="IPR051017">
    <property type="entry name" value="Aldolase-II_Adducin_sf"/>
</dbReference>
<comment type="similarity">
    <text evidence="1">Belongs to the aldolase class II family. Adducin subfamily.</text>
</comment>
<dbReference type="WBParaSite" id="nRc.2.0.1.t16292-RA">
    <property type="protein sequence ID" value="nRc.2.0.1.t16292-RA"/>
    <property type="gene ID" value="nRc.2.0.1.g16292"/>
</dbReference>
<dbReference type="PANTHER" id="PTHR10672">
    <property type="entry name" value="ADDUCIN"/>
    <property type="match status" value="1"/>
</dbReference>
<dbReference type="Pfam" id="PF00596">
    <property type="entry name" value="Aldolase_II"/>
    <property type="match status" value="1"/>
</dbReference>
<evidence type="ECO:0000313" key="5">
    <source>
        <dbReference type="WBParaSite" id="nRc.2.0.1.t16292-RA"/>
    </source>
</evidence>
<dbReference type="Proteomes" id="UP000887565">
    <property type="component" value="Unplaced"/>
</dbReference>
<dbReference type="GO" id="GO:0005856">
    <property type="term" value="C:cytoskeleton"/>
    <property type="evidence" value="ECO:0007669"/>
    <property type="project" value="TreeGrafter"/>
</dbReference>
<dbReference type="InterPro" id="IPR001303">
    <property type="entry name" value="Aldolase_II/adducin_N"/>
</dbReference>
<evidence type="ECO:0000313" key="4">
    <source>
        <dbReference type="Proteomes" id="UP000887565"/>
    </source>
</evidence>
<dbReference type="SMART" id="SM01007">
    <property type="entry name" value="Aldolase_II"/>
    <property type="match status" value="1"/>
</dbReference>
<evidence type="ECO:0000256" key="1">
    <source>
        <dbReference type="ARBA" id="ARBA00006274"/>
    </source>
</evidence>